<accession>A0A9N9YY88</accession>
<protein>
    <recommendedName>
        <fullName evidence="1">Enoyl reductase (ER) domain-containing protein</fullName>
    </recommendedName>
</protein>
<comment type="caution">
    <text evidence="2">The sequence shown here is derived from an EMBL/GenBank/DDBJ whole genome shotgun (WGS) entry which is preliminary data.</text>
</comment>
<dbReference type="Proteomes" id="UP000775872">
    <property type="component" value="Unassembled WGS sequence"/>
</dbReference>
<dbReference type="SMART" id="SM00829">
    <property type="entry name" value="PKS_ER"/>
    <property type="match status" value="1"/>
</dbReference>
<evidence type="ECO:0000313" key="3">
    <source>
        <dbReference type="Proteomes" id="UP000775872"/>
    </source>
</evidence>
<dbReference type="EMBL" id="CABFOC020000007">
    <property type="protein sequence ID" value="CAH0044880.1"/>
    <property type="molecule type" value="Genomic_DNA"/>
</dbReference>
<evidence type="ECO:0000313" key="2">
    <source>
        <dbReference type="EMBL" id="CAH0044880.1"/>
    </source>
</evidence>
<dbReference type="InterPro" id="IPR013154">
    <property type="entry name" value="ADH-like_N"/>
</dbReference>
<dbReference type="GO" id="GO:0016491">
    <property type="term" value="F:oxidoreductase activity"/>
    <property type="evidence" value="ECO:0007669"/>
    <property type="project" value="InterPro"/>
</dbReference>
<dbReference type="InterPro" id="IPR011032">
    <property type="entry name" value="GroES-like_sf"/>
</dbReference>
<dbReference type="PANTHER" id="PTHR11695">
    <property type="entry name" value="ALCOHOL DEHYDROGENASE RELATED"/>
    <property type="match status" value="1"/>
</dbReference>
<dbReference type="Gene3D" id="3.90.180.10">
    <property type="entry name" value="Medium-chain alcohol dehydrogenases, catalytic domain"/>
    <property type="match status" value="1"/>
</dbReference>
<dbReference type="GO" id="GO:0005739">
    <property type="term" value="C:mitochondrion"/>
    <property type="evidence" value="ECO:0007669"/>
    <property type="project" value="TreeGrafter"/>
</dbReference>
<gene>
    <name evidence="2" type="ORF">CSOL1703_00010620</name>
</gene>
<dbReference type="InterPro" id="IPR036291">
    <property type="entry name" value="NAD(P)-bd_dom_sf"/>
</dbReference>
<dbReference type="Pfam" id="PF13602">
    <property type="entry name" value="ADH_zinc_N_2"/>
    <property type="match status" value="1"/>
</dbReference>
<evidence type="ECO:0000259" key="1">
    <source>
        <dbReference type="SMART" id="SM00829"/>
    </source>
</evidence>
<dbReference type="SUPFAM" id="SSF50129">
    <property type="entry name" value="GroES-like"/>
    <property type="match status" value="1"/>
</dbReference>
<proteinExistence type="predicted"/>
<dbReference type="Pfam" id="PF08240">
    <property type="entry name" value="ADH_N"/>
    <property type="match status" value="1"/>
</dbReference>
<keyword evidence="3" id="KW-1185">Reference proteome</keyword>
<dbReference type="OrthoDB" id="201656at2759"/>
<feature type="domain" description="Enoyl reductase (ER)" evidence="1">
    <location>
        <begin position="22"/>
        <end position="341"/>
    </location>
</feature>
<dbReference type="InterPro" id="IPR020843">
    <property type="entry name" value="ER"/>
</dbReference>
<organism evidence="2 3">
    <name type="scientific">Clonostachys solani</name>
    <dbReference type="NCBI Taxonomy" id="160281"/>
    <lineage>
        <taxon>Eukaryota</taxon>
        <taxon>Fungi</taxon>
        <taxon>Dikarya</taxon>
        <taxon>Ascomycota</taxon>
        <taxon>Pezizomycotina</taxon>
        <taxon>Sordariomycetes</taxon>
        <taxon>Hypocreomycetidae</taxon>
        <taxon>Hypocreales</taxon>
        <taxon>Bionectriaceae</taxon>
        <taxon>Clonostachys</taxon>
    </lineage>
</organism>
<reference evidence="2" key="1">
    <citation type="submission" date="2021-10" db="EMBL/GenBank/DDBJ databases">
        <authorList>
            <person name="Piombo E."/>
        </authorList>
    </citation>
    <scope>NUCLEOTIDE SEQUENCE</scope>
</reference>
<dbReference type="PANTHER" id="PTHR11695:SF294">
    <property type="entry name" value="RETICULON-4-INTERACTING PROTEIN 1, MITOCHONDRIAL"/>
    <property type="match status" value="1"/>
</dbReference>
<dbReference type="InterPro" id="IPR050700">
    <property type="entry name" value="YIM1/Zinc_Alcohol_DH_Fams"/>
</dbReference>
<name>A0A9N9YY88_9HYPO</name>
<dbReference type="CDD" id="cd08267">
    <property type="entry name" value="MDR1"/>
    <property type="match status" value="1"/>
</dbReference>
<dbReference type="Gene3D" id="3.40.50.720">
    <property type="entry name" value="NAD(P)-binding Rossmann-like Domain"/>
    <property type="match status" value="1"/>
</dbReference>
<sequence length="345" mass="36832">MAFIGKAWQYKAIRHKLEDDMTLIDQAAILPTVDSLPVDKVVIQVISAAINPVDYKVPEAPIYGCLVVPRPATPGFDVCGRVVARHPSNTDFADGQLVFGGLFSSATARGMGTLRQYAILSTDCLAVLPEGVSPDQGAAVGTAGTSAYQSLTPGGRPLPAGARVFIHGGSGGVGTWTIQLAKAMGAHVTATCSPHNASLCRSLGADEIVDYHSVDLASYLEQKSCEYDLIVDNVGSDTRLFTVSSKALKANGTFTQVGVGSSLTIRTIVVTAKRHLWPSILGGPRFLFIRMRNSTEYLQPIGEMMAQGRVKAVIDKTFEFEQVPHAYRYLRGGHAKGKIVVKVGE</sequence>
<dbReference type="AlphaFoldDB" id="A0A9N9YY88"/>
<dbReference type="SUPFAM" id="SSF51735">
    <property type="entry name" value="NAD(P)-binding Rossmann-fold domains"/>
    <property type="match status" value="1"/>
</dbReference>